<dbReference type="STRING" id="135208.A0A4Y9ZYI1"/>
<comment type="caution">
    <text evidence="1">The sequence shown here is derived from an EMBL/GenBank/DDBJ whole genome shotgun (WGS) entry which is preliminary data.</text>
</comment>
<organism evidence="1 2">
    <name type="scientific">Hericium alpestre</name>
    <dbReference type="NCBI Taxonomy" id="135208"/>
    <lineage>
        <taxon>Eukaryota</taxon>
        <taxon>Fungi</taxon>
        <taxon>Dikarya</taxon>
        <taxon>Basidiomycota</taxon>
        <taxon>Agaricomycotina</taxon>
        <taxon>Agaricomycetes</taxon>
        <taxon>Russulales</taxon>
        <taxon>Hericiaceae</taxon>
        <taxon>Hericium</taxon>
    </lineage>
</organism>
<sequence>MFSLPNSDAVSETYDGVPLVRMPDVAEDLEKLLEALYCSPSLTLVPFSPHNPTIARPVLALSTKYEIAHLRTLIVDRLEADWPLTLDQWDELQYTISIWRKYHIGPGRIPSPFIDDFFPEPASAICLARDFNIPKILPVAFYHLLRVPITNDWDPLHEESPRGEIDSAPLCGARTAKLGLLRAEELLIMLRGRHEFLVVFGEAVDAISVNAEHPDPDRCSIEDSYKGIGDLKEDCETALQSHENSDDIFTLLLPESWAKEKAKWNMCSECKSKIVNEVEGVRRALWDLLPQIFGLAEEMEPDM</sequence>
<proteinExistence type="predicted"/>
<reference evidence="1 2" key="1">
    <citation type="submission" date="2019-02" db="EMBL/GenBank/DDBJ databases">
        <title>Genome sequencing of the rare red list fungi Hericium alpestre (H. flagellum).</title>
        <authorList>
            <person name="Buettner E."/>
            <person name="Kellner H."/>
        </authorList>
    </citation>
    <scope>NUCLEOTIDE SEQUENCE [LARGE SCALE GENOMIC DNA]</scope>
    <source>
        <strain evidence="1 2">DSM 108284</strain>
    </source>
</reference>
<protein>
    <recommendedName>
        <fullName evidence="3">BTB domain-containing protein</fullName>
    </recommendedName>
</protein>
<dbReference type="OrthoDB" id="3218112at2759"/>
<gene>
    <name evidence="1" type="ORF">EWM64_g4430</name>
</gene>
<dbReference type="Proteomes" id="UP000298061">
    <property type="component" value="Unassembled WGS sequence"/>
</dbReference>
<evidence type="ECO:0000313" key="1">
    <source>
        <dbReference type="EMBL" id="TFY79585.1"/>
    </source>
</evidence>
<dbReference type="EMBL" id="SFCI01000476">
    <property type="protein sequence ID" value="TFY79585.1"/>
    <property type="molecule type" value="Genomic_DNA"/>
</dbReference>
<dbReference type="AlphaFoldDB" id="A0A4Y9ZYI1"/>
<evidence type="ECO:0008006" key="3">
    <source>
        <dbReference type="Google" id="ProtNLM"/>
    </source>
</evidence>
<evidence type="ECO:0000313" key="2">
    <source>
        <dbReference type="Proteomes" id="UP000298061"/>
    </source>
</evidence>
<accession>A0A4Y9ZYI1</accession>
<keyword evidence="2" id="KW-1185">Reference proteome</keyword>
<name>A0A4Y9ZYI1_9AGAM</name>